<reference evidence="1 2" key="1">
    <citation type="submission" date="2019-11" db="EMBL/GenBank/DDBJ databases">
        <title>Draft Genome Sequence of Plant Growth-Promoting Rhizosphere-Associated Bacteria.</title>
        <authorList>
            <person name="Vasilyev I.Y."/>
            <person name="Radchenko V."/>
            <person name="Ilnitskaya E.V."/>
        </authorList>
    </citation>
    <scope>NUCLEOTIDE SEQUENCE [LARGE SCALE GENOMIC DNA]</scope>
    <source>
        <strain evidence="1 2">VRA_07sq_f</strain>
    </source>
</reference>
<proteinExistence type="predicted"/>
<name>A0A844EPQ3_9LACO</name>
<dbReference type="Proteomes" id="UP000491237">
    <property type="component" value="Unassembled WGS sequence"/>
</dbReference>
<protein>
    <submittedName>
        <fullName evidence="1">Uncharacterized protein</fullName>
    </submittedName>
</protein>
<gene>
    <name evidence="1" type="ORF">GKC44_15360</name>
</gene>
<evidence type="ECO:0000313" key="1">
    <source>
        <dbReference type="EMBL" id="MSE22574.1"/>
    </source>
</evidence>
<dbReference type="AlphaFoldDB" id="A0A844EPQ3"/>
<organism evidence="1 2">
    <name type="scientific">Lentilactobacillus parabuchneri</name>
    <dbReference type="NCBI Taxonomy" id="152331"/>
    <lineage>
        <taxon>Bacteria</taxon>
        <taxon>Bacillati</taxon>
        <taxon>Bacillota</taxon>
        <taxon>Bacilli</taxon>
        <taxon>Lactobacillales</taxon>
        <taxon>Lactobacillaceae</taxon>
        <taxon>Lentilactobacillus</taxon>
    </lineage>
</organism>
<dbReference type="EMBL" id="WKKY01001270">
    <property type="protein sequence ID" value="MSE22574.1"/>
    <property type="molecule type" value="Genomic_DNA"/>
</dbReference>
<accession>A0A844EPQ3</accession>
<comment type="caution">
    <text evidence="1">The sequence shown here is derived from an EMBL/GenBank/DDBJ whole genome shotgun (WGS) entry which is preliminary data.</text>
</comment>
<sequence length="59" mass="7179">MLERLDQFLIQPKGYKYWIHTQDEVKIDPNAPTWAKNEFKEYMELMSMEPDKNGVIRVY</sequence>
<evidence type="ECO:0000313" key="2">
    <source>
        <dbReference type="Proteomes" id="UP000491237"/>
    </source>
</evidence>